<evidence type="ECO:0000256" key="2">
    <source>
        <dbReference type="ARBA" id="ARBA00022679"/>
    </source>
</evidence>
<gene>
    <name evidence="7" type="ORF">ACJRO7_023323</name>
</gene>
<evidence type="ECO:0000256" key="6">
    <source>
        <dbReference type="SAM" id="SignalP"/>
    </source>
</evidence>
<protein>
    <recommendedName>
        <fullName evidence="9">NADH kinase</fullName>
    </recommendedName>
</protein>
<dbReference type="InterPro" id="IPR017437">
    <property type="entry name" value="ATP-NAD_kinase_PpnK-typ_C"/>
</dbReference>
<feature type="signal peptide" evidence="6">
    <location>
        <begin position="1"/>
        <end position="22"/>
    </location>
</feature>
<sequence length="362" mass="39847">MVRRKLQLLLLLKPLDDYAVAAQSHGLPRIANPQILHHLDSRSKVHREAIRFCQNVLRRKLVDWEPILRDNVSQPIRNVDMVVTVGGDGTLLHASHFVDDSIPLLGVNSDPTQVAEVEEFGNQYDATRSTGFLCAATVDNFEQILDDILEGQILPSELSRISICVNSAPLSTYALNDVLVAHQCPAAVSRFSFRLGVLSSVLFTLILVGHALSKCQLLVYRIKRNGQSCSPAVNCRSSGLRVSTAAGSTAAMLSAGGYQMPILSWDLQYMVREPISPGAASNLMHGFLNPDQNVEVAWFGKEGVIYIDGCNVCYTVKDEDTLEISSSKAPVLKVYLPPCLLEKRVLPIRRTSDAEKLKVSRL</sequence>
<dbReference type="Proteomes" id="UP001634007">
    <property type="component" value="Unassembled WGS sequence"/>
</dbReference>
<dbReference type="FunFam" id="3.40.50.10330:FF:000027">
    <property type="entry name" value="NADH kinase"/>
    <property type="match status" value="1"/>
</dbReference>
<dbReference type="PANTHER" id="PTHR20275:SF28">
    <property type="entry name" value="NADH KINASE"/>
    <property type="match status" value="1"/>
</dbReference>
<keyword evidence="8" id="KW-1185">Reference proteome</keyword>
<dbReference type="SUPFAM" id="SSF111331">
    <property type="entry name" value="NAD kinase/diacylglycerol kinase-like"/>
    <property type="match status" value="1"/>
</dbReference>
<name>A0ABD3K6D1_EUCGL</name>
<evidence type="ECO:0000256" key="1">
    <source>
        <dbReference type="ARBA" id="ARBA00010995"/>
    </source>
</evidence>
<dbReference type="Pfam" id="PF01513">
    <property type="entry name" value="NAD_kinase"/>
    <property type="match status" value="1"/>
</dbReference>
<dbReference type="Gene3D" id="3.40.50.10330">
    <property type="entry name" value="Probable inorganic polyphosphate/atp-NAD kinase, domain 1"/>
    <property type="match status" value="1"/>
</dbReference>
<evidence type="ECO:0000313" key="7">
    <source>
        <dbReference type="EMBL" id="KAL3733949.1"/>
    </source>
</evidence>
<dbReference type="PANTHER" id="PTHR20275">
    <property type="entry name" value="NAD KINASE"/>
    <property type="match status" value="1"/>
</dbReference>
<dbReference type="AlphaFoldDB" id="A0ABD3K6D1"/>
<comment type="caution">
    <text evidence="7">The sequence shown here is derived from an EMBL/GenBank/DDBJ whole genome shotgun (WGS) entry which is preliminary data.</text>
</comment>
<evidence type="ECO:0008006" key="9">
    <source>
        <dbReference type="Google" id="ProtNLM"/>
    </source>
</evidence>
<accession>A0ABD3K6D1</accession>
<proteinExistence type="inferred from homology"/>
<dbReference type="InterPro" id="IPR016064">
    <property type="entry name" value="NAD/diacylglycerol_kinase_sf"/>
</dbReference>
<evidence type="ECO:0000313" key="8">
    <source>
        <dbReference type="Proteomes" id="UP001634007"/>
    </source>
</evidence>
<comment type="similarity">
    <text evidence="1">Belongs to the NAD kinase family.</text>
</comment>
<dbReference type="EMBL" id="JBJKBG010000006">
    <property type="protein sequence ID" value="KAL3733949.1"/>
    <property type="molecule type" value="Genomic_DNA"/>
</dbReference>
<keyword evidence="2" id="KW-0808">Transferase</keyword>
<keyword evidence="5" id="KW-0520">NAD</keyword>
<reference evidence="7 8" key="1">
    <citation type="submission" date="2024-11" db="EMBL/GenBank/DDBJ databases">
        <title>Chromosome-level genome assembly of Eucalyptus globulus Labill. provides insights into its genome evolution.</title>
        <authorList>
            <person name="Li X."/>
        </authorList>
    </citation>
    <scope>NUCLEOTIDE SEQUENCE [LARGE SCALE GENOMIC DNA]</scope>
    <source>
        <strain evidence="7">CL2024</strain>
        <tissue evidence="7">Fresh tender leaves</tissue>
    </source>
</reference>
<evidence type="ECO:0000256" key="4">
    <source>
        <dbReference type="ARBA" id="ARBA00022857"/>
    </source>
</evidence>
<dbReference type="InterPro" id="IPR002504">
    <property type="entry name" value="NADK"/>
</dbReference>
<keyword evidence="6" id="KW-0732">Signal</keyword>
<dbReference type="GO" id="GO:0016301">
    <property type="term" value="F:kinase activity"/>
    <property type="evidence" value="ECO:0007669"/>
    <property type="project" value="UniProtKB-KW"/>
</dbReference>
<organism evidence="7 8">
    <name type="scientific">Eucalyptus globulus</name>
    <name type="common">Tasmanian blue gum</name>
    <dbReference type="NCBI Taxonomy" id="34317"/>
    <lineage>
        <taxon>Eukaryota</taxon>
        <taxon>Viridiplantae</taxon>
        <taxon>Streptophyta</taxon>
        <taxon>Embryophyta</taxon>
        <taxon>Tracheophyta</taxon>
        <taxon>Spermatophyta</taxon>
        <taxon>Magnoliopsida</taxon>
        <taxon>eudicotyledons</taxon>
        <taxon>Gunneridae</taxon>
        <taxon>Pentapetalae</taxon>
        <taxon>rosids</taxon>
        <taxon>malvids</taxon>
        <taxon>Myrtales</taxon>
        <taxon>Myrtaceae</taxon>
        <taxon>Myrtoideae</taxon>
        <taxon>Eucalypteae</taxon>
        <taxon>Eucalyptus</taxon>
    </lineage>
</organism>
<feature type="chain" id="PRO_5044766550" description="NADH kinase" evidence="6">
    <location>
        <begin position="23"/>
        <end position="362"/>
    </location>
</feature>
<evidence type="ECO:0000256" key="5">
    <source>
        <dbReference type="ARBA" id="ARBA00023027"/>
    </source>
</evidence>
<dbReference type="Gene3D" id="2.60.200.30">
    <property type="entry name" value="Probable inorganic polyphosphate/atp-NAD kinase, domain 2"/>
    <property type="match status" value="1"/>
</dbReference>
<evidence type="ECO:0000256" key="3">
    <source>
        <dbReference type="ARBA" id="ARBA00022777"/>
    </source>
</evidence>
<dbReference type="GO" id="GO:0016773">
    <property type="term" value="F:phosphotransferase activity, alcohol group as acceptor"/>
    <property type="evidence" value="ECO:0007669"/>
    <property type="project" value="UniProtKB-ARBA"/>
</dbReference>
<keyword evidence="4" id="KW-0521">NADP</keyword>
<keyword evidence="3" id="KW-0418">Kinase</keyword>
<dbReference type="InterPro" id="IPR017438">
    <property type="entry name" value="ATP-NAD_kinase_N"/>
</dbReference>